<proteinExistence type="inferred from homology"/>
<dbReference type="PANTHER" id="PTHR43022:SF1">
    <property type="entry name" value="PROTEIN SMF"/>
    <property type="match status" value="1"/>
</dbReference>
<dbReference type="PANTHER" id="PTHR43022">
    <property type="entry name" value="PROTEIN SMF"/>
    <property type="match status" value="1"/>
</dbReference>
<dbReference type="InterPro" id="IPR057666">
    <property type="entry name" value="DrpA_SLOG"/>
</dbReference>
<dbReference type="RefSeq" id="WP_090803791.1">
    <property type="nucleotide sequence ID" value="NZ_BOND01000029.1"/>
</dbReference>
<gene>
    <name evidence="3" type="ORF">SAMN05421684_7906</name>
</gene>
<sequence>MTDPHDARIARAVLGFLLEPGDQQLAQLLAAHGPVDGCRLLASGEVSFTPRRELSGWTADQMWDAAEASAETAAGTSGSGRVVIPDDEHWPVGLDDARDWAPVCLWVSGPGWIPQPQQSVTVVGARACTAYGEHVASDLASGLADQGRTLVTSNGFGVDRAVLRAGMVAEGHPVAVLPCGLDELRSDDQAVLAGQLGDAGLLMTAFAPGAQPTRARAELSRLYLAVLTAGTVVVEASLRGLALGVASEALRRGRVVMAVPGPITSAASTGCHRLLRDHPQVRPVTSVPEILTDLRGAFTPVWPRPEVTDAGPA</sequence>
<feature type="domain" description="Smf/DprA SLOG" evidence="2">
    <location>
        <begin position="82"/>
        <end position="293"/>
    </location>
</feature>
<dbReference type="STRING" id="137265.SAMN05421684_7906"/>
<comment type="similarity">
    <text evidence="1">Belongs to the DprA/Smf family.</text>
</comment>
<protein>
    <submittedName>
        <fullName evidence="3">DNA processing protein</fullName>
    </submittedName>
</protein>
<dbReference type="AlphaFoldDB" id="A0A1H3URB1"/>
<name>A0A1H3URB1_9ACTN</name>
<dbReference type="EMBL" id="FNQB01000005">
    <property type="protein sequence ID" value="SDZ65020.1"/>
    <property type="molecule type" value="Genomic_DNA"/>
</dbReference>
<evidence type="ECO:0000256" key="1">
    <source>
        <dbReference type="ARBA" id="ARBA00006525"/>
    </source>
</evidence>
<organism evidence="3 4">
    <name type="scientific">Asanoa ishikariensis</name>
    <dbReference type="NCBI Taxonomy" id="137265"/>
    <lineage>
        <taxon>Bacteria</taxon>
        <taxon>Bacillati</taxon>
        <taxon>Actinomycetota</taxon>
        <taxon>Actinomycetes</taxon>
        <taxon>Micromonosporales</taxon>
        <taxon>Micromonosporaceae</taxon>
        <taxon>Asanoa</taxon>
    </lineage>
</organism>
<accession>A0A1H3URB1</accession>
<evidence type="ECO:0000313" key="3">
    <source>
        <dbReference type="EMBL" id="SDZ65020.1"/>
    </source>
</evidence>
<keyword evidence="4" id="KW-1185">Reference proteome</keyword>
<dbReference type="SUPFAM" id="SSF102405">
    <property type="entry name" value="MCP/YpsA-like"/>
    <property type="match status" value="1"/>
</dbReference>
<dbReference type="InterPro" id="IPR003488">
    <property type="entry name" value="DprA"/>
</dbReference>
<dbReference type="Pfam" id="PF02481">
    <property type="entry name" value="DNA_processg_A"/>
    <property type="match status" value="1"/>
</dbReference>
<dbReference type="Gene3D" id="3.40.50.450">
    <property type="match status" value="1"/>
</dbReference>
<dbReference type="Proteomes" id="UP000199632">
    <property type="component" value="Unassembled WGS sequence"/>
</dbReference>
<evidence type="ECO:0000259" key="2">
    <source>
        <dbReference type="Pfam" id="PF02481"/>
    </source>
</evidence>
<reference evidence="4" key="1">
    <citation type="submission" date="2016-10" db="EMBL/GenBank/DDBJ databases">
        <authorList>
            <person name="Varghese N."/>
            <person name="Submissions S."/>
        </authorList>
    </citation>
    <scope>NUCLEOTIDE SEQUENCE [LARGE SCALE GENOMIC DNA]</scope>
    <source>
        <strain evidence="4">DSM 44718</strain>
    </source>
</reference>
<evidence type="ECO:0000313" key="4">
    <source>
        <dbReference type="Proteomes" id="UP000199632"/>
    </source>
</evidence>
<dbReference type="GO" id="GO:0009294">
    <property type="term" value="P:DNA-mediated transformation"/>
    <property type="evidence" value="ECO:0007669"/>
    <property type="project" value="InterPro"/>
</dbReference>
<dbReference type="OrthoDB" id="9785707at2"/>